<evidence type="ECO:0000256" key="10">
    <source>
        <dbReference type="ARBA" id="ARBA00024347"/>
    </source>
</evidence>
<keyword evidence="4" id="KW-0597">Phosphoprotein</keyword>
<dbReference type="InterPro" id="IPR056226">
    <property type="entry name" value="WH_PARP12"/>
</dbReference>
<proteinExistence type="inferred from homology"/>
<evidence type="ECO:0000313" key="16">
    <source>
        <dbReference type="Proteomes" id="UP000314294"/>
    </source>
</evidence>
<dbReference type="GO" id="GO:1990404">
    <property type="term" value="F:NAD+-protein mono-ADP-ribosyltransferase activity"/>
    <property type="evidence" value="ECO:0007669"/>
    <property type="project" value="TreeGrafter"/>
</dbReference>
<feature type="domain" description="C3H1-type" evidence="12">
    <location>
        <begin position="115"/>
        <end position="137"/>
    </location>
</feature>
<evidence type="ECO:0000259" key="14">
    <source>
        <dbReference type="PROSITE" id="PS51059"/>
    </source>
</evidence>
<protein>
    <submittedName>
        <fullName evidence="15">Poly [ADP-ribose] polymerase 12</fullName>
    </submittedName>
</protein>
<dbReference type="Gene3D" id="3.30.1370.210">
    <property type="match status" value="1"/>
</dbReference>
<feature type="zinc finger region" description="C3H1-type" evidence="11">
    <location>
        <begin position="291"/>
        <end position="318"/>
    </location>
</feature>
<organism evidence="15 16">
    <name type="scientific">Liparis tanakae</name>
    <name type="common">Tanaka's snailfish</name>
    <dbReference type="NCBI Taxonomy" id="230148"/>
    <lineage>
        <taxon>Eukaryota</taxon>
        <taxon>Metazoa</taxon>
        <taxon>Chordata</taxon>
        <taxon>Craniata</taxon>
        <taxon>Vertebrata</taxon>
        <taxon>Euteleostomi</taxon>
        <taxon>Actinopterygii</taxon>
        <taxon>Neopterygii</taxon>
        <taxon>Teleostei</taxon>
        <taxon>Neoteleostei</taxon>
        <taxon>Acanthomorphata</taxon>
        <taxon>Eupercaria</taxon>
        <taxon>Perciformes</taxon>
        <taxon>Cottioidei</taxon>
        <taxon>Cottales</taxon>
        <taxon>Liparidae</taxon>
        <taxon>Liparis</taxon>
    </lineage>
</organism>
<evidence type="ECO:0000313" key="15">
    <source>
        <dbReference type="EMBL" id="TNN67957.1"/>
    </source>
</evidence>
<reference evidence="15 16" key="1">
    <citation type="submission" date="2019-03" db="EMBL/GenBank/DDBJ databases">
        <title>First draft genome of Liparis tanakae, snailfish: a comprehensive survey of snailfish specific genes.</title>
        <authorList>
            <person name="Kim W."/>
            <person name="Song I."/>
            <person name="Jeong J.-H."/>
            <person name="Kim D."/>
            <person name="Kim S."/>
            <person name="Ryu S."/>
            <person name="Song J.Y."/>
            <person name="Lee S.K."/>
        </authorList>
    </citation>
    <scope>NUCLEOTIDE SEQUENCE [LARGE SCALE GENOMIC DNA]</scope>
    <source>
        <tissue evidence="15">Muscle</tissue>
    </source>
</reference>
<name>A0A4Z2HQF8_9TELE</name>
<dbReference type="GO" id="GO:0005737">
    <property type="term" value="C:cytoplasm"/>
    <property type="evidence" value="ECO:0007669"/>
    <property type="project" value="UniProtKB-SubCell"/>
</dbReference>
<feature type="zinc finger region" description="C3H1-type" evidence="11">
    <location>
        <begin position="115"/>
        <end position="137"/>
    </location>
</feature>
<feature type="domain" description="C3H1-type" evidence="12">
    <location>
        <begin position="198"/>
        <end position="220"/>
    </location>
</feature>
<keyword evidence="5 11" id="KW-0479">Metal-binding</keyword>
<feature type="domain" description="WWE" evidence="13">
    <location>
        <begin position="399"/>
        <end position="491"/>
    </location>
</feature>
<dbReference type="CDD" id="cd01439">
    <property type="entry name" value="TCCD_inducible_PARP_like"/>
    <property type="match status" value="1"/>
</dbReference>
<dbReference type="InterPro" id="IPR051712">
    <property type="entry name" value="ARTD-AVP"/>
</dbReference>
<dbReference type="SUPFAM" id="SSF117839">
    <property type="entry name" value="WWE domain"/>
    <property type="match status" value="1"/>
</dbReference>
<keyword evidence="6" id="KW-0677">Repeat</keyword>
<dbReference type="AlphaFoldDB" id="A0A4Z2HQF8"/>
<keyword evidence="16" id="KW-1185">Reference proteome</keyword>
<dbReference type="PANTHER" id="PTHR45740:SF6">
    <property type="entry name" value="PROTEIN MONO-ADP-RIBOSYLTRANSFERASE PARP12"/>
    <property type="match status" value="1"/>
</dbReference>
<dbReference type="Pfam" id="PF25261">
    <property type="entry name" value="zf-CCCH_PARP12"/>
    <property type="match status" value="1"/>
</dbReference>
<sequence length="714" mass="80375">MVAKFGRVYSTTAELSLSGTPCRMTLVISKFVTKTLCDHQGSLDFKRLKAEIGKHFTVADKVLRGVLFDDAKVAIQRGQQKAAGGPLLSPDSLLVAKTSLRVCQKECAQCDGLHLCRYYVCGDCTFGSKCKKPHSLSHPHNAAILKQHGLHDLTEKQLFQLLLQNDPSLLPEVCKHYNNGNGQHGSCKFPDSCTKLHVCHHHLHGDCKFGPSCKRSHSVDAQENKVLRGVSQENIKNLLEIYRNKYVILGQHERPAVPVLPEVRSPTQQLCPKTPGSATGPPFPSKPMSDADRNEICLFFIRRHCSFNDRCARVHWHLPFRWQVLDGDGVTWKDLPNMEDIEKAYCEPGNDTSCIDPLSATMAVFRVLSFRSSESPPCVDFMTMTYGGSPVRRLSTVSSISKPPHFILTTQWLWYWKDDSGIWLEFGQSDGSVPTSVTSKTLENVYLADRDTEIPFGAGKHQYVLDLKGAVGTQQMFQMNVKYKTKREVRRRPRFVSSQDVEVKLSSVSTQGSSSSTAESFPSHWDTTALPDFGYKLVPLPTSGIEYKRIEKLFKLTMPKSRLNSIQRVQNPSLWKVFQWQKEQMKERNGATSGNEDYLFHGTDESLIEAICEQNFDWRMCGVHGTSYGKGSYFARDASYSDRYAGSKSLNKIMFVALVLVGEFTKGRSSYVRPPPKGNGKTLYDSCVDSESNPSIYVVFEKLQIYPEYLIDYS</sequence>
<evidence type="ECO:0000256" key="11">
    <source>
        <dbReference type="PROSITE-ProRule" id="PRU00723"/>
    </source>
</evidence>
<comment type="subcellular location">
    <subcellularLocation>
        <location evidence="2">Cytoplasm</location>
    </subcellularLocation>
    <subcellularLocation>
        <location evidence="1">Nucleus</location>
    </subcellularLocation>
</comment>
<dbReference type="GO" id="GO:0005634">
    <property type="term" value="C:nucleus"/>
    <property type="evidence" value="ECO:0007669"/>
    <property type="project" value="UniProtKB-SubCell"/>
</dbReference>
<dbReference type="PANTHER" id="PTHR45740">
    <property type="entry name" value="POLY [ADP-RIBOSE] POLYMERASE"/>
    <property type="match status" value="1"/>
</dbReference>
<evidence type="ECO:0000256" key="7">
    <source>
        <dbReference type="ARBA" id="ARBA00022771"/>
    </source>
</evidence>
<comment type="caution">
    <text evidence="15">The sequence shown here is derived from an EMBL/GenBank/DDBJ whole genome shotgun (WGS) entry which is preliminary data.</text>
</comment>
<feature type="domain" description="PARP catalytic" evidence="14">
    <location>
        <begin position="521"/>
        <end position="714"/>
    </location>
</feature>
<accession>A0A4Z2HQF8</accession>
<evidence type="ECO:0000256" key="8">
    <source>
        <dbReference type="ARBA" id="ARBA00022833"/>
    </source>
</evidence>
<dbReference type="InterPro" id="IPR012317">
    <property type="entry name" value="Poly(ADP-ribose)pol_cat_dom"/>
</dbReference>
<dbReference type="InterPro" id="IPR037197">
    <property type="entry name" value="WWE_dom_sf"/>
</dbReference>
<evidence type="ECO:0000256" key="6">
    <source>
        <dbReference type="ARBA" id="ARBA00022737"/>
    </source>
</evidence>
<evidence type="ECO:0000256" key="1">
    <source>
        <dbReference type="ARBA" id="ARBA00004123"/>
    </source>
</evidence>
<feature type="zinc finger region" description="C3H1-type" evidence="11">
    <location>
        <begin position="168"/>
        <end position="197"/>
    </location>
</feature>
<dbReference type="Pfam" id="PF02825">
    <property type="entry name" value="WWE"/>
    <property type="match status" value="1"/>
</dbReference>
<evidence type="ECO:0000256" key="9">
    <source>
        <dbReference type="ARBA" id="ARBA00023242"/>
    </source>
</evidence>
<evidence type="ECO:0000259" key="13">
    <source>
        <dbReference type="PROSITE" id="PS50918"/>
    </source>
</evidence>
<dbReference type="InterPro" id="IPR004170">
    <property type="entry name" value="WWE_dom"/>
</dbReference>
<dbReference type="InterPro" id="IPR000571">
    <property type="entry name" value="Znf_CCCH"/>
</dbReference>
<feature type="domain" description="C3H1-type" evidence="12">
    <location>
        <begin position="168"/>
        <end position="197"/>
    </location>
</feature>
<keyword evidence="7 11" id="KW-0863">Zinc-finger</keyword>
<dbReference type="Gene3D" id="3.30.720.50">
    <property type="match status" value="1"/>
</dbReference>
<evidence type="ECO:0000256" key="4">
    <source>
        <dbReference type="ARBA" id="ARBA00022553"/>
    </source>
</evidence>
<dbReference type="Pfam" id="PF24356">
    <property type="entry name" value="WHD_PARP12"/>
    <property type="match status" value="1"/>
</dbReference>
<dbReference type="InterPro" id="IPR057602">
    <property type="entry name" value="Zfn-CCCH_PARP12"/>
</dbReference>
<evidence type="ECO:0000256" key="2">
    <source>
        <dbReference type="ARBA" id="ARBA00004496"/>
    </source>
</evidence>
<dbReference type="OrthoDB" id="6133115at2759"/>
<dbReference type="Pfam" id="PF00644">
    <property type="entry name" value="PARP"/>
    <property type="match status" value="1"/>
</dbReference>
<feature type="domain" description="C3H1-type" evidence="12">
    <location>
        <begin position="291"/>
        <end position="318"/>
    </location>
</feature>
<keyword evidence="3" id="KW-0963">Cytoplasm</keyword>
<dbReference type="Pfam" id="PF23466">
    <property type="entry name" value="WWE_4"/>
    <property type="match status" value="1"/>
</dbReference>
<dbReference type="SMART" id="SM00356">
    <property type="entry name" value="ZnF_C3H1"/>
    <property type="match status" value="3"/>
</dbReference>
<evidence type="ECO:0000256" key="3">
    <source>
        <dbReference type="ARBA" id="ARBA00022490"/>
    </source>
</evidence>
<keyword evidence="8 11" id="KW-0862">Zinc</keyword>
<gene>
    <name evidence="15" type="primary">PARP12_0</name>
    <name evidence="15" type="ORF">EYF80_021749</name>
</gene>
<dbReference type="Proteomes" id="UP000314294">
    <property type="component" value="Unassembled WGS sequence"/>
</dbReference>
<evidence type="ECO:0000256" key="5">
    <source>
        <dbReference type="ARBA" id="ARBA00022723"/>
    </source>
</evidence>
<dbReference type="PROSITE" id="PS51059">
    <property type="entry name" value="PARP_CATALYTIC"/>
    <property type="match status" value="1"/>
</dbReference>
<dbReference type="GO" id="GO:0008270">
    <property type="term" value="F:zinc ion binding"/>
    <property type="evidence" value="ECO:0007669"/>
    <property type="project" value="UniProtKB-KW"/>
</dbReference>
<feature type="zinc finger region" description="C3H1-type" evidence="11">
    <location>
        <begin position="198"/>
        <end position="220"/>
    </location>
</feature>
<dbReference type="Gene3D" id="3.90.228.10">
    <property type="match status" value="1"/>
</dbReference>
<dbReference type="PROSITE" id="PS50103">
    <property type="entry name" value="ZF_C3H1"/>
    <property type="match status" value="4"/>
</dbReference>
<dbReference type="SUPFAM" id="SSF56399">
    <property type="entry name" value="ADP-ribosylation"/>
    <property type="match status" value="1"/>
</dbReference>
<comment type="similarity">
    <text evidence="10">Belongs to the ARTD/PARP family.</text>
</comment>
<dbReference type="EMBL" id="SRLO01000196">
    <property type="protein sequence ID" value="TNN67957.1"/>
    <property type="molecule type" value="Genomic_DNA"/>
</dbReference>
<evidence type="ECO:0000259" key="12">
    <source>
        <dbReference type="PROSITE" id="PS50103"/>
    </source>
</evidence>
<dbReference type="GO" id="GO:0003950">
    <property type="term" value="F:NAD+ poly-ADP-ribosyltransferase activity"/>
    <property type="evidence" value="ECO:0007669"/>
    <property type="project" value="InterPro"/>
</dbReference>
<dbReference type="PROSITE" id="PS50918">
    <property type="entry name" value="WWE"/>
    <property type="match status" value="1"/>
</dbReference>
<keyword evidence="9" id="KW-0539">Nucleus</keyword>